<name>A0A1J1J157_9DIPT</name>
<keyword evidence="2" id="KW-1185">Reference proteome</keyword>
<evidence type="ECO:0000313" key="2">
    <source>
        <dbReference type="Proteomes" id="UP000183832"/>
    </source>
</evidence>
<dbReference type="AlphaFoldDB" id="A0A1J1J157"/>
<dbReference type="EMBL" id="CVRI01000066">
    <property type="protein sequence ID" value="CRL06072.1"/>
    <property type="molecule type" value="Genomic_DNA"/>
</dbReference>
<dbReference type="Proteomes" id="UP000183832">
    <property type="component" value="Unassembled WGS sequence"/>
</dbReference>
<evidence type="ECO:0000313" key="1">
    <source>
        <dbReference type="EMBL" id="CRL06072.1"/>
    </source>
</evidence>
<protein>
    <submittedName>
        <fullName evidence="1">CLUMA_CG019189, isoform A</fullName>
    </submittedName>
</protein>
<reference evidence="1 2" key="1">
    <citation type="submission" date="2015-04" db="EMBL/GenBank/DDBJ databases">
        <authorList>
            <person name="Syromyatnikov M.Y."/>
            <person name="Popov V.N."/>
        </authorList>
    </citation>
    <scope>NUCLEOTIDE SEQUENCE [LARGE SCALE GENOMIC DNA]</scope>
</reference>
<proteinExistence type="predicted"/>
<organism evidence="1 2">
    <name type="scientific">Clunio marinus</name>
    <dbReference type="NCBI Taxonomy" id="568069"/>
    <lineage>
        <taxon>Eukaryota</taxon>
        <taxon>Metazoa</taxon>
        <taxon>Ecdysozoa</taxon>
        <taxon>Arthropoda</taxon>
        <taxon>Hexapoda</taxon>
        <taxon>Insecta</taxon>
        <taxon>Pterygota</taxon>
        <taxon>Neoptera</taxon>
        <taxon>Endopterygota</taxon>
        <taxon>Diptera</taxon>
        <taxon>Nematocera</taxon>
        <taxon>Chironomoidea</taxon>
        <taxon>Chironomidae</taxon>
        <taxon>Clunio</taxon>
    </lineage>
</organism>
<gene>
    <name evidence="1" type="ORF">CLUMA_CG019189</name>
</gene>
<accession>A0A1J1J157</accession>
<sequence>MQSLSFISCTDILRTFSCSKRQTVHNWSVKTRQLSEENSEENRIQNFGRLCDSKMDNIMKFDIGFGGFISIRKIHDGGKITAIAPRKIQTPTNEEERRNFDEHDESKWKKFLDAKRNFKMNEAIIKGNSNPELIKEFKHFLFLFSKQMNYLSTLNMTTNFQQYWRTLDLEPEEHDVDINLFQFETESLTAFQD</sequence>